<dbReference type="EMBL" id="HBUF01228286">
    <property type="protein sequence ID" value="CAG6672348.1"/>
    <property type="molecule type" value="Transcribed_RNA"/>
</dbReference>
<name>A0A8D8WV58_9HEMI</name>
<reference evidence="3" key="1">
    <citation type="submission" date="2021-05" db="EMBL/GenBank/DDBJ databases">
        <authorList>
            <person name="Alioto T."/>
            <person name="Alioto T."/>
            <person name="Gomez Garrido J."/>
        </authorList>
    </citation>
    <scope>NUCLEOTIDE SEQUENCE</scope>
</reference>
<dbReference type="EMBL" id="HBUF01228287">
    <property type="protein sequence ID" value="CAG6672349.1"/>
    <property type="molecule type" value="Transcribed_RNA"/>
</dbReference>
<feature type="region of interest" description="Disordered" evidence="1">
    <location>
        <begin position="83"/>
        <end position="126"/>
    </location>
</feature>
<evidence type="ECO:0000256" key="2">
    <source>
        <dbReference type="SAM" id="Phobius"/>
    </source>
</evidence>
<protein>
    <submittedName>
        <fullName evidence="3">Uncharacterized protein</fullName>
    </submittedName>
</protein>
<sequence>MELKITSDIQRIYKQKSASQQVTWKVTLLTTDTTFRSILSPTPLPSRSKSPFSKTLFKSHTYIRILIRNYLRCKARILMEKEKKKVGRGRRQEEEEEEEKEKEEEMEMEEEEEEKEEERRRAKARGGQRLRGFIIAIIGFFFFQIAESLVQAMH</sequence>
<dbReference type="EMBL" id="HBUF01228288">
    <property type="protein sequence ID" value="CAG6672350.1"/>
    <property type="molecule type" value="Transcribed_RNA"/>
</dbReference>
<evidence type="ECO:0000313" key="3">
    <source>
        <dbReference type="EMBL" id="CAG6672348.1"/>
    </source>
</evidence>
<dbReference type="EMBL" id="HBUF01228289">
    <property type="protein sequence ID" value="CAG6672351.1"/>
    <property type="molecule type" value="Transcribed_RNA"/>
</dbReference>
<keyword evidence="2" id="KW-1133">Transmembrane helix</keyword>
<accession>A0A8D8WV58</accession>
<keyword evidence="2" id="KW-0472">Membrane</keyword>
<feature type="transmembrane region" description="Helical" evidence="2">
    <location>
        <begin position="130"/>
        <end position="150"/>
    </location>
</feature>
<dbReference type="AlphaFoldDB" id="A0A8D8WV58"/>
<feature type="compositionally biased region" description="Acidic residues" evidence="1">
    <location>
        <begin position="94"/>
        <end position="116"/>
    </location>
</feature>
<organism evidence="3">
    <name type="scientific">Cacopsylla melanoneura</name>
    <dbReference type="NCBI Taxonomy" id="428564"/>
    <lineage>
        <taxon>Eukaryota</taxon>
        <taxon>Metazoa</taxon>
        <taxon>Ecdysozoa</taxon>
        <taxon>Arthropoda</taxon>
        <taxon>Hexapoda</taxon>
        <taxon>Insecta</taxon>
        <taxon>Pterygota</taxon>
        <taxon>Neoptera</taxon>
        <taxon>Paraneoptera</taxon>
        <taxon>Hemiptera</taxon>
        <taxon>Sternorrhyncha</taxon>
        <taxon>Psylloidea</taxon>
        <taxon>Psyllidae</taxon>
        <taxon>Psyllinae</taxon>
        <taxon>Cacopsylla</taxon>
    </lineage>
</organism>
<keyword evidence="2" id="KW-0812">Transmembrane</keyword>
<proteinExistence type="predicted"/>
<evidence type="ECO:0000256" key="1">
    <source>
        <dbReference type="SAM" id="MobiDB-lite"/>
    </source>
</evidence>